<dbReference type="EMBL" id="VIIS01001867">
    <property type="protein sequence ID" value="KAF0291590.1"/>
    <property type="molecule type" value="Genomic_DNA"/>
</dbReference>
<keyword evidence="8 12" id="KW-0406">Ion transport</keyword>
<proteinExistence type="inferred from homology"/>
<dbReference type="Gene3D" id="2.60.470.10">
    <property type="entry name" value="Acid-sensing ion channels like domains"/>
    <property type="match status" value="1"/>
</dbReference>
<name>A0A6A4VJW0_AMPAM</name>
<dbReference type="Pfam" id="PF00858">
    <property type="entry name" value="ASC"/>
    <property type="match status" value="1"/>
</dbReference>
<evidence type="ECO:0000256" key="8">
    <source>
        <dbReference type="ARBA" id="ARBA00023065"/>
    </source>
</evidence>
<evidence type="ECO:0000256" key="14">
    <source>
        <dbReference type="SAM" id="Phobius"/>
    </source>
</evidence>
<keyword evidence="6 14" id="KW-1133">Transmembrane helix</keyword>
<keyword evidence="4 12" id="KW-0894">Sodium channel</keyword>
<keyword evidence="11 12" id="KW-0407">Ion channel</keyword>
<evidence type="ECO:0000256" key="1">
    <source>
        <dbReference type="ARBA" id="ARBA00004141"/>
    </source>
</evidence>
<keyword evidence="3 12" id="KW-0813">Transport</keyword>
<dbReference type="PRINTS" id="PR01078">
    <property type="entry name" value="AMINACHANNEL"/>
</dbReference>
<evidence type="ECO:0000256" key="6">
    <source>
        <dbReference type="ARBA" id="ARBA00022989"/>
    </source>
</evidence>
<evidence type="ECO:0000256" key="9">
    <source>
        <dbReference type="ARBA" id="ARBA00023136"/>
    </source>
</evidence>
<evidence type="ECO:0000313" key="15">
    <source>
        <dbReference type="EMBL" id="KAF0291590.1"/>
    </source>
</evidence>
<evidence type="ECO:0000256" key="11">
    <source>
        <dbReference type="ARBA" id="ARBA00023303"/>
    </source>
</evidence>
<feature type="compositionally biased region" description="Basic and acidic residues" evidence="13">
    <location>
        <begin position="1"/>
        <end position="20"/>
    </location>
</feature>
<keyword evidence="9 14" id="KW-0472">Membrane</keyword>
<feature type="transmembrane region" description="Helical" evidence="14">
    <location>
        <begin position="86"/>
        <end position="104"/>
    </location>
</feature>
<evidence type="ECO:0000256" key="7">
    <source>
        <dbReference type="ARBA" id="ARBA00023053"/>
    </source>
</evidence>
<dbReference type="AlphaFoldDB" id="A0A6A4VJW0"/>
<feature type="compositionally biased region" description="Polar residues" evidence="13">
    <location>
        <begin position="22"/>
        <end position="34"/>
    </location>
</feature>
<keyword evidence="5 12" id="KW-0812">Transmembrane</keyword>
<dbReference type="PANTHER" id="PTHR11690">
    <property type="entry name" value="AMILORIDE-SENSITIVE SODIUM CHANNEL-RELATED"/>
    <property type="match status" value="1"/>
</dbReference>
<keyword evidence="7" id="KW-0915">Sodium</keyword>
<evidence type="ECO:0000256" key="12">
    <source>
        <dbReference type="RuleBase" id="RU000679"/>
    </source>
</evidence>
<evidence type="ECO:0000256" key="4">
    <source>
        <dbReference type="ARBA" id="ARBA00022461"/>
    </source>
</evidence>
<keyword evidence="16" id="KW-1185">Reference proteome</keyword>
<evidence type="ECO:0000256" key="5">
    <source>
        <dbReference type="ARBA" id="ARBA00022692"/>
    </source>
</evidence>
<comment type="subcellular location">
    <subcellularLocation>
        <location evidence="1">Membrane</location>
        <topology evidence="1">Multi-pass membrane protein</topology>
    </subcellularLocation>
</comment>
<comment type="similarity">
    <text evidence="2 12">Belongs to the amiloride-sensitive sodium channel (TC 1.A.6) family.</text>
</comment>
<keyword evidence="10 12" id="KW-0739">Sodium transport</keyword>
<protein>
    <submittedName>
        <fullName evidence="15">Acid-sensing ion channel 1B</fullName>
    </submittedName>
</protein>
<reference evidence="15 16" key="1">
    <citation type="submission" date="2019-07" db="EMBL/GenBank/DDBJ databases">
        <title>Draft genome assembly of a fouling barnacle, Amphibalanus amphitrite (Darwin, 1854): The first reference genome for Thecostraca.</title>
        <authorList>
            <person name="Kim W."/>
        </authorList>
    </citation>
    <scope>NUCLEOTIDE SEQUENCE [LARGE SCALE GENOMIC DNA]</scope>
    <source>
        <strain evidence="15">SNU_AA5</strain>
        <tissue evidence="15">Soma without cirri and trophi</tissue>
    </source>
</reference>
<evidence type="ECO:0000313" key="16">
    <source>
        <dbReference type="Proteomes" id="UP000440578"/>
    </source>
</evidence>
<sequence>MSSIRSREFEEGAGRPERFPSVRSTFGTPAGHTTESGRDDRDGHDGPDGEAADAAAESADDEGWEEVRLPALGIILDPQARAGRRLVWLLLLALSVAALVYSVHERLGYLFANPIQMNVKLLVNRTLYFPDLTLCNRNAFNLTAVELHFGQMLRETGATYADHRLAGYSRRRPTPEHGHLMMAALVGHRNRTAADVWRLVRHRLRPLLARDQSPHGLPECFFGRGVQCFEVGRWREVVTVDGVCWTYHNNNSMKQTGAYNHLYMQLIDTEPPERQVFGTPGFQLLLHEPRDDPRLAVHVGGFLATPGQATDAEVLLEEVRNIPRPRRPCRRSAQYALSRCEADCFSRVLLRRAGCALPFMSAGRPCSTPETYRRAVAERERLLRRWSGARCRCLASCDYVHYDHIVDKIRYERPTARTRVFYNHLFFERRAEEFSYSTWKMICDIGGSLGWTCSASILTVFEIADVVYAKYRARHAASRRQ</sequence>
<organism evidence="15 16">
    <name type="scientific">Amphibalanus amphitrite</name>
    <name type="common">Striped barnacle</name>
    <name type="synonym">Balanus amphitrite</name>
    <dbReference type="NCBI Taxonomy" id="1232801"/>
    <lineage>
        <taxon>Eukaryota</taxon>
        <taxon>Metazoa</taxon>
        <taxon>Ecdysozoa</taxon>
        <taxon>Arthropoda</taxon>
        <taxon>Crustacea</taxon>
        <taxon>Multicrustacea</taxon>
        <taxon>Cirripedia</taxon>
        <taxon>Thoracica</taxon>
        <taxon>Thoracicalcarea</taxon>
        <taxon>Balanomorpha</taxon>
        <taxon>Balanoidea</taxon>
        <taxon>Balanidae</taxon>
        <taxon>Amphibalaninae</taxon>
        <taxon>Amphibalanus</taxon>
    </lineage>
</organism>
<evidence type="ECO:0000256" key="13">
    <source>
        <dbReference type="SAM" id="MobiDB-lite"/>
    </source>
</evidence>
<feature type="compositionally biased region" description="Basic and acidic residues" evidence="13">
    <location>
        <begin position="35"/>
        <end position="47"/>
    </location>
</feature>
<dbReference type="InterPro" id="IPR001873">
    <property type="entry name" value="ENaC"/>
</dbReference>
<dbReference type="GO" id="GO:0005886">
    <property type="term" value="C:plasma membrane"/>
    <property type="evidence" value="ECO:0007669"/>
    <property type="project" value="TreeGrafter"/>
</dbReference>
<evidence type="ECO:0000256" key="2">
    <source>
        <dbReference type="ARBA" id="ARBA00007193"/>
    </source>
</evidence>
<dbReference type="Gene3D" id="1.10.287.770">
    <property type="entry name" value="YojJ-like"/>
    <property type="match status" value="1"/>
</dbReference>
<evidence type="ECO:0000256" key="10">
    <source>
        <dbReference type="ARBA" id="ARBA00023201"/>
    </source>
</evidence>
<dbReference type="OrthoDB" id="6344829at2759"/>
<comment type="caution">
    <text evidence="15">The sequence shown here is derived from an EMBL/GenBank/DDBJ whole genome shotgun (WGS) entry which is preliminary data.</text>
</comment>
<dbReference type="Proteomes" id="UP000440578">
    <property type="component" value="Unassembled WGS sequence"/>
</dbReference>
<feature type="region of interest" description="Disordered" evidence="13">
    <location>
        <begin position="1"/>
        <end position="62"/>
    </location>
</feature>
<dbReference type="PANTHER" id="PTHR11690:SF300">
    <property type="entry name" value="PICKPOCKET PROTEIN 19"/>
    <property type="match status" value="1"/>
</dbReference>
<evidence type="ECO:0000256" key="3">
    <source>
        <dbReference type="ARBA" id="ARBA00022448"/>
    </source>
</evidence>
<accession>A0A6A4VJW0</accession>
<dbReference type="GO" id="GO:0015280">
    <property type="term" value="F:ligand-gated sodium channel activity"/>
    <property type="evidence" value="ECO:0007669"/>
    <property type="project" value="TreeGrafter"/>
</dbReference>
<gene>
    <name evidence="15" type="primary">asic1b_0</name>
    <name evidence="15" type="ORF">FJT64_010338</name>
</gene>